<keyword evidence="2" id="KW-1185">Reference proteome</keyword>
<dbReference type="Proteomes" id="UP000763557">
    <property type="component" value="Unassembled WGS sequence"/>
</dbReference>
<organism evidence="1 2">
    <name type="scientific">Kibdelosporangium persicum</name>
    <dbReference type="NCBI Taxonomy" id="2698649"/>
    <lineage>
        <taxon>Bacteria</taxon>
        <taxon>Bacillati</taxon>
        <taxon>Actinomycetota</taxon>
        <taxon>Actinomycetes</taxon>
        <taxon>Pseudonocardiales</taxon>
        <taxon>Pseudonocardiaceae</taxon>
        <taxon>Kibdelosporangium</taxon>
    </lineage>
</organism>
<evidence type="ECO:0000313" key="2">
    <source>
        <dbReference type="Proteomes" id="UP000763557"/>
    </source>
</evidence>
<dbReference type="EMBL" id="JAAATY010000033">
    <property type="protein sequence ID" value="NRN70038.1"/>
    <property type="molecule type" value="Genomic_DNA"/>
</dbReference>
<dbReference type="SUPFAM" id="SSF140453">
    <property type="entry name" value="EsxAB dimer-like"/>
    <property type="match status" value="1"/>
</dbReference>
<reference evidence="1 2" key="1">
    <citation type="submission" date="2020-01" db="EMBL/GenBank/DDBJ databases">
        <title>Kibdelosporangium persica a novel Actinomycetes from a hot desert in Iran.</title>
        <authorList>
            <person name="Safaei N."/>
            <person name="Zaburannyi N."/>
            <person name="Mueller R."/>
            <person name="Wink J."/>
        </authorList>
    </citation>
    <scope>NUCLEOTIDE SEQUENCE [LARGE SCALE GENOMIC DNA]</scope>
    <source>
        <strain evidence="1 2">4NS15</strain>
    </source>
</reference>
<sequence length="97" mass="9881">MTGFEVDPKVLRAAADAAKQAAGVVSKLELGRVAELATALPGTQSAGTAGELGPHWEGATDKWAKGMDSYAGALTTAAGQYEAREGATGQNFRGMGR</sequence>
<protein>
    <recommendedName>
        <fullName evidence="3">Excreted virulence factor EspC, type VII ESX diderm</fullName>
    </recommendedName>
</protein>
<evidence type="ECO:0008006" key="3">
    <source>
        <dbReference type="Google" id="ProtNLM"/>
    </source>
</evidence>
<name>A0ABX2FFN9_9PSEU</name>
<evidence type="ECO:0000313" key="1">
    <source>
        <dbReference type="EMBL" id="NRN70038.1"/>
    </source>
</evidence>
<comment type="caution">
    <text evidence="1">The sequence shown here is derived from an EMBL/GenBank/DDBJ whole genome shotgun (WGS) entry which is preliminary data.</text>
</comment>
<proteinExistence type="predicted"/>
<gene>
    <name evidence="1" type="ORF">GC106_73000</name>
</gene>
<dbReference type="InterPro" id="IPR036689">
    <property type="entry name" value="ESAT-6-like_sf"/>
</dbReference>
<dbReference type="RefSeq" id="WP_173140880.1">
    <property type="nucleotide sequence ID" value="NZ_CBCSGW010000066.1"/>
</dbReference>
<accession>A0ABX2FFN9</accession>